<sequence length="1094" mass="113615">MTLQVLPAETDPAEPAAPQAPLLHSDHYSAFYSAIPSLTDDDPDDAEGPTATATAAQCGIVSNTYFYGQSPCSALSNEYSASLGSRTPMQVVAMSNQKLNNDVFSSRSLSIHRRILVKNLLTLIYELNPKLDWFHDSSVAESKDSSALSSEESEQAGWLELTLDAAGLGDGTSQGAECTTGMTDRAQGSSTRAGEPTASGNGNDSDGDISNDIDGVFSAGSAAAAKATRTAIVSTPTLRNQLDPLSPTAFASPRSPPATPSTPPSPPRSSSSNYTLSIPSPSASATSASTASSSSSSSASTESSTPSSGHLSPPTGASLPRPKSTELPQSLNSYLAAVFDVDWSVGLSNTEDSLYTFGGSSSPPSPSCDPSSSSTCTSVGQSTPYLAGSLLSSSPKRKSLISSSLLSTGSRFASPTTSSTAAPCTSSTHTAPDTVSGPPPMKKDAAAAAPLTGLDVSVTAALLKWPNDTNVIREKARAEIIDGRGRDQRVPSAPSTQIASLSTNGSGSSNVDLKKSTSMRKTTLVPGRRSSLMQTGQMPAPFSPSSKSSRSAASSSPVPSSGARSITPNSSAPLLSPPLPLPLPAPPSLSPAAHTTGDSTVLGVSQESTTSVSPSIAKQSSSLPLAKQQPSGVETLEDTSSASGAPSSRPLTTIVTALATTMTLTWASPVLTPAPVSSKGAPGRGSDGQSHMLPTATPTITIGPKATMMSIKARRQVTSEKESLTTLKPMPTRPSDMDAKGPYSHSDTSPLGLKVSNHPVLPLGGQLSPPPRQLTIGTMVNPSSCTLSPTSPGAVPISPPRSPSRTNGPASPTSPTARGPPTLPPIFPTPAHPPSLPPSAHSPSPPSSPLFLQNQQKYQQQPMQSMQIQQMQPHWEQQLQEQRGLDIHPPFLETRSSSDDQIQTLSRSYGGLMNDLPPLPKSPSSIHSHSPLSPPVSPSFPSGPTLESSGMRKHRPTGVYSVKASSKSSPDLSLTSLEAVQGMGLRGVQKPLPAMPAQYKDQVQQQQYRQLPVQTPRHPQLQKQQQQQRPVVLQDGLVISARTSSRQADRKSDGDLDGGYGPTHDQGGHGTTTRWMNMKMMLGLKSGGQNPKAL</sequence>
<keyword evidence="3" id="KW-1185">Reference proteome</keyword>
<protein>
    <submittedName>
        <fullName evidence="2">Uncharacterized protein</fullName>
    </submittedName>
</protein>
<dbReference type="Proteomes" id="UP000738359">
    <property type="component" value="Unassembled WGS sequence"/>
</dbReference>
<feature type="compositionally biased region" description="Pro residues" evidence="1">
    <location>
        <begin position="254"/>
        <end position="267"/>
    </location>
</feature>
<feature type="compositionally biased region" description="Low complexity" evidence="1">
    <location>
        <begin position="961"/>
        <end position="971"/>
    </location>
</feature>
<name>A0A9P6J7K7_MORAP</name>
<feature type="region of interest" description="Disordered" evidence="1">
    <location>
        <begin position="235"/>
        <end position="327"/>
    </location>
</feature>
<feature type="compositionally biased region" description="Polar residues" evidence="1">
    <location>
        <begin position="803"/>
        <end position="816"/>
    </location>
</feature>
<comment type="caution">
    <text evidence="2">The sequence shown here is derived from an EMBL/GenBank/DDBJ whole genome shotgun (WGS) entry which is preliminary data.</text>
</comment>
<feature type="compositionally biased region" description="Low complexity" evidence="1">
    <location>
        <begin position="539"/>
        <end position="574"/>
    </location>
</feature>
<feature type="region of interest" description="Disordered" evidence="1">
    <location>
        <begin position="357"/>
        <end position="380"/>
    </location>
</feature>
<feature type="compositionally biased region" description="Low complexity" evidence="1">
    <location>
        <begin position="408"/>
        <end position="432"/>
    </location>
</feature>
<feature type="compositionally biased region" description="Pro residues" evidence="1">
    <location>
        <begin position="821"/>
        <end position="837"/>
    </location>
</feature>
<reference evidence="2" key="1">
    <citation type="journal article" date="2020" name="Fungal Divers.">
        <title>Resolving the Mortierellaceae phylogeny through synthesis of multi-gene phylogenetics and phylogenomics.</title>
        <authorList>
            <person name="Vandepol N."/>
            <person name="Liber J."/>
            <person name="Desiro A."/>
            <person name="Na H."/>
            <person name="Kennedy M."/>
            <person name="Barry K."/>
            <person name="Grigoriev I.V."/>
            <person name="Miller A.N."/>
            <person name="O'Donnell K."/>
            <person name="Stajich J.E."/>
            <person name="Bonito G."/>
        </authorList>
    </citation>
    <scope>NUCLEOTIDE SEQUENCE</scope>
    <source>
        <strain evidence="2">CK1249</strain>
    </source>
</reference>
<feature type="compositionally biased region" description="Polar residues" evidence="1">
    <location>
        <begin position="171"/>
        <end position="192"/>
    </location>
</feature>
<feature type="region of interest" description="Disordered" evidence="1">
    <location>
        <begin position="170"/>
        <end position="212"/>
    </location>
</feature>
<gene>
    <name evidence="2" type="ORF">BGZ70_006509</name>
</gene>
<feature type="region of interest" description="Disordered" evidence="1">
    <location>
        <begin position="671"/>
        <end position="700"/>
    </location>
</feature>
<feature type="compositionally biased region" description="Low complexity" evidence="1">
    <location>
        <begin position="368"/>
        <end position="378"/>
    </location>
</feature>
<feature type="compositionally biased region" description="Low complexity" evidence="1">
    <location>
        <begin position="268"/>
        <end position="315"/>
    </location>
</feature>
<dbReference type="OrthoDB" id="2445569at2759"/>
<accession>A0A9P6J7K7</accession>
<feature type="region of interest" description="Disordered" evidence="1">
    <location>
        <begin position="482"/>
        <end position="649"/>
    </location>
</feature>
<feature type="compositionally biased region" description="Low complexity" evidence="1">
    <location>
        <begin position="922"/>
        <end position="931"/>
    </location>
</feature>
<feature type="compositionally biased region" description="Polar residues" evidence="1">
    <location>
        <begin position="775"/>
        <end position="791"/>
    </location>
</feature>
<feature type="region of interest" description="Disordered" evidence="1">
    <location>
        <begin position="908"/>
        <end position="971"/>
    </location>
</feature>
<dbReference type="EMBL" id="JAAAHY010000369">
    <property type="protein sequence ID" value="KAF9964400.1"/>
    <property type="molecule type" value="Genomic_DNA"/>
</dbReference>
<evidence type="ECO:0000256" key="1">
    <source>
        <dbReference type="SAM" id="MobiDB-lite"/>
    </source>
</evidence>
<feature type="region of interest" description="Disordered" evidence="1">
    <location>
        <begin position="715"/>
        <end position="879"/>
    </location>
</feature>
<feature type="compositionally biased region" description="Low complexity" evidence="1">
    <location>
        <begin position="7"/>
        <end position="20"/>
    </location>
</feature>
<feature type="compositionally biased region" description="Low complexity" evidence="1">
    <location>
        <begin position="849"/>
        <end position="872"/>
    </location>
</feature>
<feature type="region of interest" description="Disordered" evidence="1">
    <location>
        <begin position="1041"/>
        <end position="1073"/>
    </location>
</feature>
<evidence type="ECO:0000313" key="3">
    <source>
        <dbReference type="Proteomes" id="UP000738359"/>
    </source>
</evidence>
<proteinExistence type="predicted"/>
<organism evidence="2 3">
    <name type="scientific">Mortierella alpina</name>
    <name type="common">Oleaginous fungus</name>
    <name type="synonym">Mortierella renispora</name>
    <dbReference type="NCBI Taxonomy" id="64518"/>
    <lineage>
        <taxon>Eukaryota</taxon>
        <taxon>Fungi</taxon>
        <taxon>Fungi incertae sedis</taxon>
        <taxon>Mucoromycota</taxon>
        <taxon>Mortierellomycotina</taxon>
        <taxon>Mortierellomycetes</taxon>
        <taxon>Mortierellales</taxon>
        <taxon>Mortierellaceae</taxon>
        <taxon>Mortierella</taxon>
    </lineage>
</organism>
<feature type="region of interest" description="Disordered" evidence="1">
    <location>
        <begin position="408"/>
        <end position="445"/>
    </location>
</feature>
<evidence type="ECO:0000313" key="2">
    <source>
        <dbReference type="EMBL" id="KAF9964400.1"/>
    </source>
</evidence>
<feature type="region of interest" description="Disordered" evidence="1">
    <location>
        <begin position="1"/>
        <end position="20"/>
    </location>
</feature>
<dbReference type="AlphaFoldDB" id="A0A9P6J7K7"/>
<feature type="compositionally biased region" description="Polar residues" evidence="1">
    <location>
        <begin position="596"/>
        <end position="649"/>
    </location>
</feature>
<feature type="compositionally biased region" description="Polar residues" evidence="1">
    <location>
        <begin position="493"/>
        <end position="511"/>
    </location>
</feature>
<feature type="compositionally biased region" description="Pro residues" evidence="1">
    <location>
        <begin position="575"/>
        <end position="589"/>
    </location>
</feature>